<keyword evidence="3" id="KW-1185">Reference proteome</keyword>
<comment type="caution">
    <text evidence="2">The sequence shown here is derived from an EMBL/GenBank/DDBJ whole genome shotgun (WGS) entry which is preliminary data.</text>
</comment>
<accession>A0ABQ3Z323</accession>
<organism evidence="2 3">
    <name type="scientific">Paractinoplanes durhamensis</name>
    <dbReference type="NCBI Taxonomy" id="113563"/>
    <lineage>
        <taxon>Bacteria</taxon>
        <taxon>Bacillati</taxon>
        <taxon>Actinomycetota</taxon>
        <taxon>Actinomycetes</taxon>
        <taxon>Micromonosporales</taxon>
        <taxon>Micromonosporaceae</taxon>
        <taxon>Paractinoplanes</taxon>
    </lineage>
</organism>
<proteinExistence type="predicted"/>
<evidence type="ECO:0000313" key="3">
    <source>
        <dbReference type="Proteomes" id="UP000637628"/>
    </source>
</evidence>
<evidence type="ECO:0000256" key="1">
    <source>
        <dbReference type="SAM" id="MobiDB-lite"/>
    </source>
</evidence>
<reference evidence="2 3" key="1">
    <citation type="submission" date="2021-01" db="EMBL/GenBank/DDBJ databases">
        <title>Whole genome shotgun sequence of Actinoplanes durhamensis NBRC 14914.</title>
        <authorList>
            <person name="Komaki H."/>
            <person name="Tamura T."/>
        </authorList>
    </citation>
    <scope>NUCLEOTIDE SEQUENCE [LARGE SCALE GENOMIC DNA]</scope>
    <source>
        <strain evidence="2 3">NBRC 14914</strain>
    </source>
</reference>
<name>A0ABQ3Z323_9ACTN</name>
<dbReference type="EMBL" id="BOML01000043">
    <property type="protein sequence ID" value="GIE04191.1"/>
    <property type="molecule type" value="Genomic_DNA"/>
</dbReference>
<feature type="region of interest" description="Disordered" evidence="1">
    <location>
        <begin position="1"/>
        <end position="35"/>
    </location>
</feature>
<evidence type="ECO:0000313" key="2">
    <source>
        <dbReference type="EMBL" id="GIE04191.1"/>
    </source>
</evidence>
<sequence length="57" mass="5862">MTDPGHRPETKPPGRVPGAGATDFAEVGPSPRQSEAGILEIGVSSHAQGPDIKKIES</sequence>
<protein>
    <submittedName>
        <fullName evidence="2">Uncharacterized protein</fullName>
    </submittedName>
</protein>
<dbReference type="Proteomes" id="UP000637628">
    <property type="component" value="Unassembled WGS sequence"/>
</dbReference>
<gene>
    <name evidence="2" type="ORF">Adu01nite_55410</name>
</gene>
<feature type="compositionally biased region" description="Basic and acidic residues" evidence="1">
    <location>
        <begin position="1"/>
        <end position="12"/>
    </location>
</feature>